<dbReference type="Gene3D" id="1.20.1510.10">
    <property type="entry name" value="Cation efflux protein transmembrane domain"/>
    <property type="match status" value="1"/>
</dbReference>
<dbReference type="InterPro" id="IPR027469">
    <property type="entry name" value="Cation_efflux_TMD_sf"/>
</dbReference>
<comment type="caution">
    <text evidence="18">The sequence shown here is derived from an EMBL/GenBank/DDBJ whole genome shotgun (WGS) entry which is preliminary data.</text>
</comment>
<keyword evidence="5" id="KW-0410">Iron transport</keyword>
<feature type="transmembrane region" description="Helical" evidence="15">
    <location>
        <begin position="116"/>
        <end position="137"/>
    </location>
</feature>
<feature type="transmembrane region" description="Helical" evidence="15">
    <location>
        <begin position="158"/>
        <end position="176"/>
    </location>
</feature>
<dbReference type="InterPro" id="IPR002524">
    <property type="entry name" value="Cation_efflux"/>
</dbReference>
<evidence type="ECO:0000256" key="7">
    <source>
        <dbReference type="ARBA" id="ARBA00022906"/>
    </source>
</evidence>
<keyword evidence="9 15" id="KW-0472">Membrane</keyword>
<proteinExistence type="inferred from homology"/>
<evidence type="ECO:0000256" key="10">
    <source>
        <dbReference type="ARBA" id="ARBA00035584"/>
    </source>
</evidence>
<keyword evidence="5" id="KW-0408">Iron</keyword>
<evidence type="ECO:0000256" key="14">
    <source>
        <dbReference type="ARBA" id="ARBA00072262"/>
    </source>
</evidence>
<dbReference type="PATRIC" id="fig|745411.4.peg.2070"/>
<keyword evidence="8 15" id="KW-1133">Transmembrane helix</keyword>
<evidence type="ECO:0000256" key="15">
    <source>
        <dbReference type="SAM" id="Phobius"/>
    </source>
</evidence>
<dbReference type="Pfam" id="PF01545">
    <property type="entry name" value="Cation_efflux"/>
    <property type="match status" value="1"/>
</dbReference>
<organism evidence="18 19">
    <name type="scientific">Gallaecimonas xiamenensis 3-C-1</name>
    <dbReference type="NCBI Taxonomy" id="745411"/>
    <lineage>
        <taxon>Bacteria</taxon>
        <taxon>Pseudomonadati</taxon>
        <taxon>Pseudomonadota</taxon>
        <taxon>Gammaproteobacteria</taxon>
        <taxon>Enterobacterales</taxon>
        <taxon>Gallaecimonadaceae</taxon>
        <taxon>Gallaecimonas</taxon>
    </lineage>
</organism>
<dbReference type="AlphaFoldDB" id="K2K6K3"/>
<feature type="domain" description="Cation efflux protein transmembrane" evidence="16">
    <location>
        <begin position="14"/>
        <end position="206"/>
    </location>
</feature>
<feature type="transmembrane region" description="Helical" evidence="15">
    <location>
        <begin position="39"/>
        <end position="60"/>
    </location>
</feature>
<dbReference type="NCBIfam" id="TIGR01297">
    <property type="entry name" value="CDF"/>
    <property type="match status" value="1"/>
</dbReference>
<dbReference type="InterPro" id="IPR058533">
    <property type="entry name" value="Cation_efflux_TM"/>
</dbReference>
<dbReference type="InterPro" id="IPR027470">
    <property type="entry name" value="Cation_efflux_CTD"/>
</dbReference>
<gene>
    <name evidence="18" type="ORF">B3C1_10552</name>
</gene>
<keyword evidence="7" id="KW-0862">Zinc</keyword>
<evidence type="ECO:0000256" key="11">
    <source>
        <dbReference type="ARBA" id="ARBA00047695"/>
    </source>
</evidence>
<feature type="domain" description="Cation efflux protein cytoplasmic" evidence="17">
    <location>
        <begin position="210"/>
        <end position="286"/>
    </location>
</feature>
<evidence type="ECO:0000256" key="9">
    <source>
        <dbReference type="ARBA" id="ARBA00023136"/>
    </source>
</evidence>
<evidence type="ECO:0000313" key="19">
    <source>
        <dbReference type="Proteomes" id="UP000006755"/>
    </source>
</evidence>
<keyword evidence="6 15" id="KW-0812">Transmembrane</keyword>
<evidence type="ECO:0000259" key="16">
    <source>
        <dbReference type="Pfam" id="PF01545"/>
    </source>
</evidence>
<dbReference type="FunFam" id="1.20.1510.10:FF:000001">
    <property type="entry name" value="Ferrous-iron efflux pump FieF"/>
    <property type="match status" value="1"/>
</dbReference>
<dbReference type="GO" id="GO:0015086">
    <property type="term" value="F:cadmium ion transmembrane transporter activity"/>
    <property type="evidence" value="ECO:0007669"/>
    <property type="project" value="TreeGrafter"/>
</dbReference>
<evidence type="ECO:0000256" key="12">
    <source>
        <dbReference type="ARBA" id="ARBA00050984"/>
    </source>
</evidence>
<dbReference type="PANTHER" id="PTHR43840:SF41">
    <property type="entry name" value="CATION-EFFLUX PUMP FIEF"/>
    <property type="match status" value="1"/>
</dbReference>
<keyword evidence="4" id="KW-1003">Cell membrane</keyword>
<comment type="catalytic activity">
    <reaction evidence="11">
        <text>Zn(2+)(in) + H(+)(out) = Zn(2+)(out) + H(+)(in)</text>
        <dbReference type="Rhea" id="RHEA:28839"/>
        <dbReference type="ChEBI" id="CHEBI:15378"/>
        <dbReference type="ChEBI" id="CHEBI:29105"/>
    </reaction>
</comment>
<dbReference type="SUPFAM" id="SSF160240">
    <property type="entry name" value="Cation efflux protein cytoplasmic domain-like"/>
    <property type="match status" value="1"/>
</dbReference>
<evidence type="ECO:0000313" key="18">
    <source>
        <dbReference type="EMBL" id="EKE73050.1"/>
    </source>
</evidence>
<accession>K2K6K3</accession>
<comment type="catalytic activity">
    <reaction evidence="12">
        <text>Cd(2+)(in) + H(+)(out) = Cd(2+)(out) + H(+)(in)</text>
        <dbReference type="Rhea" id="RHEA:28739"/>
        <dbReference type="ChEBI" id="CHEBI:15378"/>
        <dbReference type="ChEBI" id="CHEBI:48775"/>
    </reaction>
</comment>
<protein>
    <recommendedName>
        <fullName evidence="14">Cation-efflux pump FieF</fullName>
    </recommendedName>
</protein>
<evidence type="ECO:0000256" key="8">
    <source>
        <dbReference type="ARBA" id="ARBA00022989"/>
    </source>
</evidence>
<dbReference type="InterPro" id="IPR036837">
    <property type="entry name" value="Cation_efflux_CTD_sf"/>
</dbReference>
<evidence type="ECO:0000256" key="1">
    <source>
        <dbReference type="ARBA" id="ARBA00004651"/>
    </source>
</evidence>
<comment type="similarity">
    <text evidence="2">Belongs to the cation diffusion facilitator (CDF) transporter (TC 2.A.4) family. FieF subfamily.</text>
</comment>
<feature type="transmembrane region" description="Helical" evidence="15">
    <location>
        <begin position="81"/>
        <end position="101"/>
    </location>
</feature>
<name>K2K6K3_9GAMM</name>
<comment type="subcellular location">
    <subcellularLocation>
        <location evidence="1">Cell membrane</location>
        <topology evidence="1">Multi-pass membrane protein</topology>
    </subcellularLocation>
</comment>
<keyword evidence="7" id="KW-0406">Ion transport</keyword>
<sequence>MNDQYKQLVKRATLASTFVATLLIISKLLAWVLTGSASMLASLTDSLMDVSASLINLFAVRYAMQPADNEHRFGHGKAESLAGIAQAGFIAGSALLLIFNAADRLINPKVLTQTDVGIAVTILALVLTLALISYQGYVVKKTGSQAVKADALHYRSDVLLNLGVLLALVAGAFGLIWADGALALVIGVYILVSAANIALEAGNTLLDRELPEEEKADIMRIVREHPLVHGAHEVRTRQAGPTKFIQMHLELPDDMSLKAAHEVADQVEKALEAAYPGADVIIHQDPLSVLPKGSRA</sequence>
<comment type="subunit">
    <text evidence="13">Homodimer. The subunits are held together in a parallel orientation through zinc binding at the interface of the cytoplasmic domains.</text>
</comment>
<evidence type="ECO:0000256" key="6">
    <source>
        <dbReference type="ARBA" id="ARBA00022692"/>
    </source>
</evidence>
<dbReference type="Gene3D" id="3.30.70.1350">
    <property type="entry name" value="Cation efflux protein, cytoplasmic domain"/>
    <property type="match status" value="1"/>
</dbReference>
<dbReference type="PANTHER" id="PTHR43840">
    <property type="entry name" value="MITOCHONDRIAL METAL TRANSPORTER 1-RELATED"/>
    <property type="match status" value="1"/>
</dbReference>
<dbReference type="OrthoDB" id="9806522at2"/>
<dbReference type="SUPFAM" id="SSF161111">
    <property type="entry name" value="Cation efflux protein transmembrane domain-like"/>
    <property type="match status" value="1"/>
</dbReference>
<evidence type="ECO:0000256" key="5">
    <source>
        <dbReference type="ARBA" id="ARBA00022496"/>
    </source>
</evidence>
<dbReference type="eggNOG" id="COG0053">
    <property type="taxonomic scope" value="Bacteria"/>
</dbReference>
<keyword evidence="7" id="KW-0864">Zinc transport</keyword>
<dbReference type="Proteomes" id="UP000006755">
    <property type="component" value="Unassembled WGS sequence"/>
</dbReference>
<dbReference type="EMBL" id="AMRI01000013">
    <property type="protein sequence ID" value="EKE73050.1"/>
    <property type="molecule type" value="Genomic_DNA"/>
</dbReference>
<keyword evidence="19" id="KW-1185">Reference proteome</keyword>
<dbReference type="InterPro" id="IPR050291">
    <property type="entry name" value="CDF_Transporter"/>
</dbReference>
<evidence type="ECO:0000256" key="4">
    <source>
        <dbReference type="ARBA" id="ARBA00022475"/>
    </source>
</evidence>
<dbReference type="FunFam" id="3.30.70.1350:FF:000002">
    <property type="entry name" value="Ferrous-iron efflux pump FieF"/>
    <property type="match status" value="1"/>
</dbReference>
<evidence type="ECO:0000256" key="3">
    <source>
        <dbReference type="ARBA" id="ARBA00022448"/>
    </source>
</evidence>
<evidence type="ECO:0000259" key="17">
    <source>
        <dbReference type="Pfam" id="PF16916"/>
    </source>
</evidence>
<feature type="transmembrane region" description="Helical" evidence="15">
    <location>
        <begin position="12"/>
        <end position="33"/>
    </location>
</feature>
<feature type="transmembrane region" description="Helical" evidence="15">
    <location>
        <begin position="182"/>
        <end position="199"/>
    </location>
</feature>
<comment type="catalytic activity">
    <reaction evidence="10">
        <text>Fe(2+)(in) + H(+)(out) = Fe(2+)(out) + H(+)(in)</text>
        <dbReference type="Rhea" id="RHEA:29439"/>
        <dbReference type="ChEBI" id="CHEBI:15378"/>
        <dbReference type="ChEBI" id="CHEBI:29033"/>
    </reaction>
</comment>
<evidence type="ECO:0000256" key="2">
    <source>
        <dbReference type="ARBA" id="ARBA00010212"/>
    </source>
</evidence>
<reference evidence="18 19" key="1">
    <citation type="journal article" date="2012" name="J. Bacteriol.">
        <title>Genome Sequence of Gallaecimonas xiamenensis Type Strain 3-C-1.</title>
        <authorList>
            <person name="Lai Q."/>
            <person name="Wang L."/>
            <person name="Wang W."/>
            <person name="Shao Z."/>
        </authorList>
    </citation>
    <scope>NUCLEOTIDE SEQUENCE [LARGE SCALE GENOMIC DNA]</scope>
    <source>
        <strain evidence="18 19">3-C-1</strain>
    </source>
</reference>
<dbReference type="GO" id="GO:0015341">
    <property type="term" value="F:zinc efflux antiporter activity"/>
    <property type="evidence" value="ECO:0007669"/>
    <property type="project" value="TreeGrafter"/>
</dbReference>
<dbReference type="Pfam" id="PF16916">
    <property type="entry name" value="ZT_dimer"/>
    <property type="match status" value="1"/>
</dbReference>
<dbReference type="GO" id="GO:0015093">
    <property type="term" value="F:ferrous iron transmembrane transporter activity"/>
    <property type="evidence" value="ECO:0007669"/>
    <property type="project" value="TreeGrafter"/>
</dbReference>
<dbReference type="STRING" id="745411.B3C1_10552"/>
<evidence type="ECO:0000256" key="13">
    <source>
        <dbReference type="ARBA" id="ARBA00062926"/>
    </source>
</evidence>
<dbReference type="GO" id="GO:0005886">
    <property type="term" value="C:plasma membrane"/>
    <property type="evidence" value="ECO:0007669"/>
    <property type="project" value="UniProtKB-SubCell"/>
</dbReference>
<dbReference type="RefSeq" id="WP_008484738.1">
    <property type="nucleotide sequence ID" value="NZ_AMRI01000013.1"/>
</dbReference>
<keyword evidence="3" id="KW-0813">Transport</keyword>
<dbReference type="GO" id="GO:0006882">
    <property type="term" value="P:intracellular zinc ion homeostasis"/>
    <property type="evidence" value="ECO:0007669"/>
    <property type="project" value="TreeGrafter"/>
</dbReference>